<evidence type="ECO:0000259" key="6">
    <source>
        <dbReference type="Pfam" id="PF16889"/>
    </source>
</evidence>
<dbReference type="eggNOG" id="COG5360">
    <property type="taxonomic scope" value="Bacteria"/>
</dbReference>
<dbReference type="Gene3D" id="2.70.98.70">
    <property type="match status" value="1"/>
</dbReference>
<keyword evidence="8" id="KW-1185">Reference proteome</keyword>
<dbReference type="InterPro" id="IPR008929">
    <property type="entry name" value="Chondroitin_lyas"/>
</dbReference>
<gene>
    <name evidence="7" type="ORF">NIDE2399</name>
</gene>
<evidence type="ECO:0000259" key="5">
    <source>
        <dbReference type="Pfam" id="PF07940"/>
    </source>
</evidence>
<dbReference type="GO" id="GO:0042597">
    <property type="term" value="C:periplasmic space"/>
    <property type="evidence" value="ECO:0007669"/>
    <property type="project" value="UniProtKB-SubCell"/>
</dbReference>
<keyword evidence="3" id="KW-0574">Periplasm</keyword>
<dbReference type="PANTHER" id="PTHR39210">
    <property type="entry name" value="HEPARIN-SULFATE LYASE"/>
    <property type="match status" value="1"/>
</dbReference>
<feature type="domain" description="Heparinase II/III-like C-terminal" evidence="5">
    <location>
        <begin position="358"/>
        <end position="577"/>
    </location>
</feature>
<keyword evidence="2" id="KW-0732">Signal</keyword>
<organism evidence="7 8">
    <name type="scientific">Nitrospira defluvii</name>
    <dbReference type="NCBI Taxonomy" id="330214"/>
    <lineage>
        <taxon>Bacteria</taxon>
        <taxon>Pseudomonadati</taxon>
        <taxon>Nitrospirota</taxon>
        <taxon>Nitrospiria</taxon>
        <taxon>Nitrospirales</taxon>
        <taxon>Nitrospiraceae</taxon>
        <taxon>Nitrospira</taxon>
    </lineage>
</organism>
<dbReference type="KEGG" id="nde:NIDE2399"/>
<keyword evidence="4" id="KW-0456">Lyase</keyword>
<proteinExistence type="predicted"/>
<dbReference type="EMBL" id="FP929003">
    <property type="protein sequence ID" value="CBK42109.1"/>
    <property type="molecule type" value="Genomic_DNA"/>
</dbReference>
<dbReference type="Pfam" id="PF07940">
    <property type="entry name" value="Hepar_II_III_C"/>
    <property type="match status" value="1"/>
</dbReference>
<evidence type="ECO:0000256" key="4">
    <source>
        <dbReference type="ARBA" id="ARBA00023239"/>
    </source>
</evidence>
<evidence type="ECO:0000256" key="1">
    <source>
        <dbReference type="ARBA" id="ARBA00004418"/>
    </source>
</evidence>
<dbReference type="InterPro" id="IPR031680">
    <property type="entry name" value="Hepar_II_III_N"/>
</dbReference>
<name>D8PFS2_9BACT</name>
<dbReference type="Gene3D" id="1.50.10.100">
    <property type="entry name" value="Chondroitin AC/alginate lyase"/>
    <property type="match status" value="1"/>
</dbReference>
<protein>
    <submittedName>
        <fullName evidence="7">Uncharacterized protein</fullName>
    </submittedName>
</protein>
<dbReference type="SUPFAM" id="SSF48230">
    <property type="entry name" value="Chondroitin AC/alginate lyase"/>
    <property type="match status" value="1"/>
</dbReference>
<evidence type="ECO:0000256" key="2">
    <source>
        <dbReference type="ARBA" id="ARBA00022729"/>
    </source>
</evidence>
<dbReference type="HOGENOM" id="CLU_022012_3_0_0"/>
<dbReference type="PANTHER" id="PTHR39210:SF1">
    <property type="entry name" value="HEPARIN-SULFATE LYASE"/>
    <property type="match status" value="1"/>
</dbReference>
<accession>D8PFS2</accession>
<evidence type="ECO:0000256" key="3">
    <source>
        <dbReference type="ARBA" id="ARBA00022764"/>
    </source>
</evidence>
<dbReference type="AlphaFoldDB" id="D8PFS2"/>
<dbReference type="InterPro" id="IPR012480">
    <property type="entry name" value="Hepar_II_III_C"/>
</dbReference>
<dbReference type="Proteomes" id="UP000001660">
    <property type="component" value="Chromosome"/>
</dbReference>
<evidence type="ECO:0000313" key="7">
    <source>
        <dbReference type="EMBL" id="CBK42109.1"/>
    </source>
</evidence>
<comment type="subcellular location">
    <subcellularLocation>
        <location evidence="1">Periplasm</location>
    </subcellularLocation>
</comment>
<dbReference type="Pfam" id="PF16889">
    <property type="entry name" value="Hepar_II_III_N"/>
    <property type="match status" value="1"/>
</dbReference>
<dbReference type="STRING" id="330214.NIDE2399"/>
<evidence type="ECO:0000313" key="8">
    <source>
        <dbReference type="Proteomes" id="UP000001660"/>
    </source>
</evidence>
<reference evidence="7 8" key="1">
    <citation type="journal article" date="2010" name="Proc. Natl. Acad. Sci. U.S.A.">
        <title>A Nitrospira metagenome illuminates the physiology and evolution of globally important nitrite-oxidizing bacteria.</title>
        <authorList>
            <person name="Lucker S."/>
            <person name="Wagner M."/>
            <person name="Maixner F."/>
            <person name="Pelletier E."/>
            <person name="Koch H."/>
            <person name="Vacherie B."/>
            <person name="Rattei T."/>
            <person name="Sinninghe Damste J."/>
            <person name="Spieck E."/>
            <person name="Le Paslier D."/>
            <person name="Daims H."/>
        </authorList>
    </citation>
    <scope>NUCLEOTIDE SEQUENCE [LARGE SCALE GENOMIC DNA]</scope>
</reference>
<sequence length="602" mass="68576">MTLLGRAPQARFSIAELLKRHIIAFDVNSLDLPVPIMKRLLLYANTLRHLRTSQISALIRKRLLPTATRSLHVNDVQLRAGIGLSSSACRTLSTGRAYTFRFLNCEKGFSNARVDWESADMPKLWRYNLHYFDYLSEPGRSHDEKAALISDWIEHNSLGAPDAWEPYTLSLRMVNWIKFFVETKMTIREEWVRSLYIQGLWLEHNIEDHLLANHYLKNGVALFFVGVYFKGADADRWLARGRQILAEQLDEQFLPDGGHYERSPMYHAISLVDYLDVLNLMKGSREALTFDEQGRFTGRVEEALTFLEDVCLPDGNIPLFNDAAFGIAPLPEQIVAYGNRIANYRCRPVPKHLTVTDKPHTGYYVIRDRSDMMVIDCGAVGPDYQPGHAHADTLSFELALNGHRIIVDSGVYDYEPGRRRTYARSTRAHNTLCIDQQDQSETWGVFRVARRAYPIYGRITEDGEHRATFEGAHNGYARLPGRLTHSRMIEYLSPGEWTVRDTVNGEGVHTIESLLHIHPNYRLLLVGQCAEIRNDRGNAILVIAPTPNVALSIEPGWYFPEFGLEYPNSTLVMTYRGTVPVTIIYRMTKTGSTRPCFAGCPL</sequence>
<feature type="domain" description="Heparin-sulfate lyase N-terminal" evidence="6">
    <location>
        <begin position="111"/>
        <end position="324"/>
    </location>
</feature>
<dbReference type="GO" id="GO:0016829">
    <property type="term" value="F:lyase activity"/>
    <property type="evidence" value="ECO:0007669"/>
    <property type="project" value="UniProtKB-KW"/>
</dbReference>